<dbReference type="GO" id="GO:0003723">
    <property type="term" value="F:RNA binding"/>
    <property type="evidence" value="ECO:0007669"/>
    <property type="project" value="UniProtKB-UniRule"/>
</dbReference>
<dbReference type="PROSITE" id="PS50102">
    <property type="entry name" value="RRM"/>
    <property type="match status" value="1"/>
</dbReference>
<dbReference type="InterPro" id="IPR012677">
    <property type="entry name" value="Nucleotide-bd_a/b_plait_sf"/>
</dbReference>
<feature type="region of interest" description="Disordered" evidence="2">
    <location>
        <begin position="917"/>
        <end position="961"/>
    </location>
</feature>
<comment type="caution">
    <text evidence="6">The sequence shown here is derived from an EMBL/GenBank/DDBJ whole genome shotgun (WGS) entry which is preliminary data.</text>
</comment>
<keyword evidence="1" id="KW-0694">RNA-binding</keyword>
<evidence type="ECO:0000259" key="4">
    <source>
        <dbReference type="PROSITE" id="PS50102"/>
    </source>
</evidence>
<feature type="chain" id="PRO_5019027203" evidence="3">
    <location>
        <begin position="26"/>
        <end position="2504"/>
    </location>
</feature>
<dbReference type="PANTHER" id="PTHR33116:SF78">
    <property type="entry name" value="OS12G0587133 PROTEIN"/>
    <property type="match status" value="1"/>
</dbReference>
<dbReference type="SUPFAM" id="SSF56219">
    <property type="entry name" value="DNase I-like"/>
    <property type="match status" value="1"/>
</dbReference>
<dbReference type="InterPro" id="IPR043502">
    <property type="entry name" value="DNA/RNA_pol_sf"/>
</dbReference>
<dbReference type="InterPro" id="IPR000504">
    <property type="entry name" value="RRM_dom"/>
</dbReference>
<feature type="signal peptide" evidence="3">
    <location>
        <begin position="1"/>
        <end position="25"/>
    </location>
</feature>
<dbReference type="Gene3D" id="3.30.70.330">
    <property type="match status" value="1"/>
</dbReference>
<dbReference type="CDD" id="cd01650">
    <property type="entry name" value="RT_nLTR_like"/>
    <property type="match status" value="1"/>
</dbReference>
<reference evidence="6 7" key="1">
    <citation type="submission" date="2018-09" db="EMBL/GenBank/DDBJ databases">
        <title>A high-quality reference genome of wild soybean provides a powerful tool to mine soybean genomes.</title>
        <authorList>
            <person name="Xie M."/>
            <person name="Chung C.Y.L."/>
            <person name="Li M.-W."/>
            <person name="Wong F.-L."/>
            <person name="Chan T.-F."/>
            <person name="Lam H.-M."/>
        </authorList>
    </citation>
    <scope>NUCLEOTIDE SEQUENCE [LARGE SCALE GENOMIC DNA]</scope>
    <source>
        <strain evidence="7">cv. W05</strain>
        <tissue evidence="6">Hypocotyl of etiolated seedlings</tissue>
    </source>
</reference>
<dbReference type="InterPro" id="IPR035979">
    <property type="entry name" value="RBD_domain_sf"/>
</dbReference>
<dbReference type="Gene3D" id="3.60.10.10">
    <property type="entry name" value="Endonuclease/exonuclease/phosphatase"/>
    <property type="match status" value="1"/>
</dbReference>
<accession>A0A445M2U1</accession>
<dbReference type="Pfam" id="PF00076">
    <property type="entry name" value="RRM_1"/>
    <property type="match status" value="1"/>
</dbReference>
<dbReference type="EMBL" id="QZWG01000001">
    <property type="protein sequence ID" value="RZC29890.1"/>
    <property type="molecule type" value="Genomic_DNA"/>
</dbReference>
<feature type="region of interest" description="Disordered" evidence="2">
    <location>
        <begin position="1122"/>
        <end position="1144"/>
    </location>
</feature>
<feature type="compositionally biased region" description="Polar residues" evidence="2">
    <location>
        <begin position="941"/>
        <end position="959"/>
    </location>
</feature>
<dbReference type="CDD" id="cd00590">
    <property type="entry name" value="RRM_SF"/>
    <property type="match status" value="1"/>
</dbReference>
<dbReference type="SUPFAM" id="SSF54928">
    <property type="entry name" value="RNA-binding domain, RBD"/>
    <property type="match status" value="1"/>
</dbReference>
<dbReference type="Pfam" id="PF00078">
    <property type="entry name" value="RVT_1"/>
    <property type="match status" value="2"/>
</dbReference>
<dbReference type="Pfam" id="PF00814">
    <property type="entry name" value="TsaD"/>
    <property type="match status" value="1"/>
</dbReference>
<evidence type="ECO:0000313" key="7">
    <source>
        <dbReference type="Proteomes" id="UP000289340"/>
    </source>
</evidence>
<dbReference type="Proteomes" id="UP000289340">
    <property type="component" value="Chromosome 1"/>
</dbReference>
<feature type="region of interest" description="Disordered" evidence="2">
    <location>
        <begin position="857"/>
        <end position="880"/>
    </location>
</feature>
<proteinExistence type="predicted"/>
<dbReference type="InterPro" id="IPR000477">
    <property type="entry name" value="RT_dom"/>
</dbReference>
<dbReference type="PANTHER" id="PTHR33116">
    <property type="entry name" value="REVERSE TRANSCRIPTASE ZINC-BINDING DOMAIN-CONTAINING PROTEIN-RELATED-RELATED"/>
    <property type="match status" value="1"/>
</dbReference>
<dbReference type="SUPFAM" id="SSF56672">
    <property type="entry name" value="DNA/RNA polymerases"/>
    <property type="match status" value="1"/>
</dbReference>
<dbReference type="Gene3D" id="3.30.420.40">
    <property type="match status" value="1"/>
</dbReference>
<dbReference type="InterPro" id="IPR036691">
    <property type="entry name" value="Endo/exonu/phosph_ase_sf"/>
</dbReference>
<organism evidence="6 7">
    <name type="scientific">Glycine soja</name>
    <name type="common">Wild soybean</name>
    <dbReference type="NCBI Taxonomy" id="3848"/>
    <lineage>
        <taxon>Eukaryota</taxon>
        <taxon>Viridiplantae</taxon>
        <taxon>Streptophyta</taxon>
        <taxon>Embryophyta</taxon>
        <taxon>Tracheophyta</taxon>
        <taxon>Spermatophyta</taxon>
        <taxon>Magnoliopsida</taxon>
        <taxon>eudicotyledons</taxon>
        <taxon>Gunneridae</taxon>
        <taxon>Pentapetalae</taxon>
        <taxon>rosids</taxon>
        <taxon>fabids</taxon>
        <taxon>Fabales</taxon>
        <taxon>Fabaceae</taxon>
        <taxon>Papilionoideae</taxon>
        <taxon>50 kb inversion clade</taxon>
        <taxon>NPAAA clade</taxon>
        <taxon>indigoferoid/millettioid clade</taxon>
        <taxon>Phaseoleae</taxon>
        <taxon>Glycine</taxon>
        <taxon>Glycine subgen. Soja</taxon>
    </lineage>
</organism>
<dbReference type="InterPro" id="IPR026960">
    <property type="entry name" value="RVT-Znf"/>
</dbReference>
<dbReference type="Pfam" id="PF13966">
    <property type="entry name" value="zf-RVT"/>
    <property type="match status" value="1"/>
</dbReference>
<name>A0A445M2U1_GLYSO</name>
<feature type="compositionally biased region" description="Polar residues" evidence="2">
    <location>
        <begin position="863"/>
        <end position="876"/>
    </location>
</feature>
<sequence>MLCMFLVPSAFLGCWWNIPSNITQAVQEALDKAYLTEKDLTAVAVTIGPGLSLCLRVRNYWQWLIERHITYLWYFAYNILINGSPTTEFVPKRGLRQGDPLAPLLFNKVVEGLTGLMRTAISKNLFSSYQVGSRKEEVNILQYADEFGAATNDNVRVLKIILSCFEMVSGLKINYAKSHFGGVGKPEGWCRVAAQVLNCSQLVFPFSYLGIPIGVSSKSWVVWQPIVTSFEAKLAKWKQRYLSMGGRITLINSVLTALPIYLLSFFRIPKKVVQKLVAIQRNFLWGGDFEANKIPWVKWDTVCLPKNKGGLGIKDLIKFNEALLGKWGWELANNQNQLWARILLSKYGGWNALLSDRNSNALSHWWKDLKLVFQQQDSSIITNSLRWRVGCGDKISFWKDKWMGDDLSLQHKYSILYQISRQQNATINIMGDFVEDRWEWKLTWRRNFFDHEIDMSLKEDMSGERDSECERNTGWVRVSSRRQKKTRVLREGPSLKAAGNTNGYGRSYRRGNWRDRKDITSFYFTRFPEDVTEEDLWHHFKKFGDVREIFISKKKNSLGRKYGFVRFQGVESLHQLERRLDNTIFGGLKMHVNIPKFGRAHSGQIPSSVTRRESAMQGEDEMVARRQQGQRVRQRSYAEVLQRNITTVQKRRPVTEVCNNKPTSRSEVYLDIPLKGQKWLQEAWVGRLKNLAIFDRVEEELPWDIGASVAVKYIGDDMVVILGLDDEKAKRFMEEESEGGASMFHSLEKWHPRVRPGCRLAWVQCWGVPLVAWETNHLKKITAAIGDFVDVDDDVEELRRLDRARVLIKTPWMPRIDHTVNVHIGGETFSVHITEETATSTAACYCRRPGYFSSSEEIDSGYSDVQTPTKLTQPETESIPEQRLQVALGDDAEEEGDGQTAELDDIQILPSGYWNLENPKDNDVTHKERVSPPPKVRARTPTVTQGNSNVSHGTATQVRNGPFHAKGNVQEGCMVNPAASTFSLAERSNLEVLDNPRGQILNNRDQPRDLGDSHITDMGFATHTPKETHPHHKLSPDKSPTAQSNSCKFYVRKRWLKKQSGPICADAHLPQTTTGNITTSPKQNQQPMHVNQSRGVSGIAPVNPNNKKDQIITPMTPPLILGSDSPHTQATDQQQVSHNTQLQQPVQTAEHQVNKQEQEVEAIWQMAENLGITCGNVQTNYVQQLIEMEDRDNNEESKKEVIDRAMCQALWGDSEVRWEAQPSSNTAGGILCLWSDKTFLLERKVCGTGFVMLTGKWVQEAQIVNIINIYSPCDIHSKRVLWDVIKQLKNQSLGGLWCILGDFNCIRNPSERSGVCQRGLEDSSSREFNEWIAEMEVVEAPWVGGNFTWIRPNGTARSKLDRFLISIEWFNKWPATYQSKLQRNFSDHYPIMLRSKYEDWGPKPFRILDCWLNDKSFQEMVQQSWNSVQFGGWGGYVLKEKIKALKGKLREWNREHFGDTFKKYQKIEDELNKLEEDTAGRQLTQHEVVTRKRLQEDLWVAAQSHESLLRQKARSKWIREGDCNSRYFHLMINATRRNNCLKGLKINGTWIEEPAIVKEAVRAFFSQRFQEATRIRPTLDGLRFQTIESYQNEMLVGRFQEDEVKRAVWNCGSDKSPGPDGINFKFIKQFWNTIKPDFLRFLDEFHVNGIFPRGSNASFIALIPKILDPQTLNEYRPISLIGCMYKILAKILANRLKKVMPHIIHETQSAFIEGRHMLHSVVVANEAVEEAKRCQKPCIVFKVDYEKAYDSVSWDFLIYMLRRMGFCSKWIQWIEGCLRSASVSVLVNGSPTAEFIPQRGLRQGDPLSPLLFNIVAEALNGIVSQARANGLFRGFLVGSDKVEVNILQYADDTIFFGEATMENVRAVKAILRVFEMVSGLKINFAKSGFGAFGMSEQWKIEAAEYLNCSLLSFPFVYLGVPIGANPRRYQTWDPIIRKCERKLEKWKQRHLSFGGRVTLIKAVLTSIPIYFFSFFRVPKKVEDKLVSLQRRFLWGGDHEQKKIAWIKWETVCLPKEDGGLGVKEINSFNLSLLGKWKWELFHQQGELWARVLQSKYGGWRALNEATRDNTGSIWWRDLKRVAQHPQYEAVMKNTTTWKVGCGDKFRFWEDRWIGEEDSLLAKYPRLYSISVQQHKHIQQMGAFKDTGWEWDFRWRRPLFDREIDMAVAFLKDVESHRIQPHISDQWVWKADTSGHYSAKTAYQTLRKDISQENDDGAFGELWKLKIPTKIAAFAWRLINDRLPTRTNLRKRHIEVTDSSCPFCSLVEETAGHIFFQCSKIIQLWWESLSWVNLVGVFPNHPRQHFLQHIHGVTRGMRVQRWNWWWLALTWTTWKHRNDIIFANAQSSSKSNSFHLEIIQKQIAYNLRKRQVDLPSYSCPLCESEEENASHVLFSCIKTRSLWWDVLRWVNRVGPFSIEPKNHFLQFSHWNRNSITDKRWEVLWIALSMTIWKHRNSLVFNNQTFNPVNLMDEALFHTWSWLKCIEKDFQTHFNHWSSNLKDGLS</sequence>
<feature type="region of interest" description="Disordered" evidence="2">
    <location>
        <begin position="1020"/>
        <end position="1045"/>
    </location>
</feature>
<dbReference type="SMART" id="SM00360">
    <property type="entry name" value="RRM"/>
    <property type="match status" value="1"/>
</dbReference>
<evidence type="ECO:0000256" key="1">
    <source>
        <dbReference type="PROSITE-ProRule" id="PRU00176"/>
    </source>
</evidence>
<feature type="compositionally biased region" description="Basic and acidic residues" evidence="2">
    <location>
        <begin position="918"/>
        <end position="930"/>
    </location>
</feature>
<evidence type="ECO:0000256" key="2">
    <source>
        <dbReference type="SAM" id="MobiDB-lite"/>
    </source>
</evidence>
<feature type="domain" description="Reverse transcriptase" evidence="5">
    <location>
        <begin position="1644"/>
        <end position="1922"/>
    </location>
</feature>
<keyword evidence="7" id="KW-1185">Reference proteome</keyword>
<evidence type="ECO:0000313" key="6">
    <source>
        <dbReference type="EMBL" id="RZC29890.1"/>
    </source>
</evidence>
<dbReference type="PROSITE" id="PS50878">
    <property type="entry name" value="RT_POL"/>
    <property type="match status" value="1"/>
</dbReference>
<gene>
    <name evidence="6" type="ORF">D0Y65_001483</name>
</gene>
<feature type="compositionally biased region" description="Polar residues" evidence="2">
    <location>
        <begin position="1125"/>
        <end position="1144"/>
    </location>
</feature>
<protein>
    <submittedName>
        <fullName evidence="6">Transposon TX1 149 kDa protein</fullName>
    </submittedName>
</protein>
<feature type="domain" description="RRM" evidence="4">
    <location>
        <begin position="520"/>
        <end position="597"/>
    </location>
</feature>
<evidence type="ECO:0000259" key="5">
    <source>
        <dbReference type="PROSITE" id="PS50878"/>
    </source>
</evidence>
<dbReference type="InterPro" id="IPR000905">
    <property type="entry name" value="Gcp-like_dom"/>
</dbReference>
<keyword evidence="3" id="KW-0732">Signal</keyword>
<evidence type="ECO:0000256" key="3">
    <source>
        <dbReference type="SAM" id="SignalP"/>
    </source>
</evidence>